<dbReference type="GO" id="GO:0006506">
    <property type="term" value="P:GPI anchor biosynthetic process"/>
    <property type="evidence" value="ECO:0007669"/>
    <property type="project" value="TreeGrafter"/>
</dbReference>
<evidence type="ECO:0000313" key="3">
    <source>
        <dbReference type="EMBL" id="SJZ93381.1"/>
    </source>
</evidence>
<dbReference type="GO" id="GO:0004527">
    <property type="term" value="F:exonuclease activity"/>
    <property type="evidence" value="ECO:0007669"/>
    <property type="project" value="UniProtKB-KW"/>
</dbReference>
<dbReference type="RefSeq" id="WP_078707643.1">
    <property type="nucleotide sequence ID" value="NZ_FUXL01000004.1"/>
</dbReference>
<feature type="domain" description="Endonuclease/exonuclease/phosphatase" evidence="2">
    <location>
        <begin position="42"/>
        <end position="270"/>
    </location>
</feature>
<evidence type="ECO:0000259" key="2">
    <source>
        <dbReference type="Pfam" id="PF03372"/>
    </source>
</evidence>
<reference evidence="3 4" key="1">
    <citation type="submission" date="2017-02" db="EMBL/GenBank/DDBJ databases">
        <authorList>
            <person name="Peterson S.W."/>
        </authorList>
    </citation>
    <scope>NUCLEOTIDE SEQUENCE [LARGE SCALE GENOMIC DNA]</scope>
    <source>
        <strain evidence="3 4">USBA 369</strain>
    </source>
</reference>
<dbReference type="InterPro" id="IPR036691">
    <property type="entry name" value="Endo/exonu/phosph_ase_sf"/>
</dbReference>
<dbReference type="Gene3D" id="3.60.10.10">
    <property type="entry name" value="Endonuclease/exonuclease/phosphatase"/>
    <property type="match status" value="1"/>
</dbReference>
<dbReference type="EMBL" id="FUXL01000004">
    <property type="protein sequence ID" value="SJZ93381.1"/>
    <property type="molecule type" value="Genomic_DNA"/>
</dbReference>
<dbReference type="Proteomes" id="UP000190135">
    <property type="component" value="Unassembled WGS sequence"/>
</dbReference>
<keyword evidence="3" id="KW-0540">Nuclease</keyword>
<evidence type="ECO:0000256" key="1">
    <source>
        <dbReference type="SAM" id="MobiDB-lite"/>
    </source>
</evidence>
<keyword evidence="3" id="KW-0255">Endonuclease</keyword>
<dbReference type="GO" id="GO:0016020">
    <property type="term" value="C:membrane"/>
    <property type="evidence" value="ECO:0007669"/>
    <property type="project" value="GOC"/>
</dbReference>
<dbReference type="GO" id="GO:0004519">
    <property type="term" value="F:endonuclease activity"/>
    <property type="evidence" value="ECO:0007669"/>
    <property type="project" value="UniProtKB-KW"/>
</dbReference>
<dbReference type="SUPFAM" id="SSF56219">
    <property type="entry name" value="DNase I-like"/>
    <property type="match status" value="1"/>
</dbReference>
<feature type="compositionally biased region" description="Polar residues" evidence="1">
    <location>
        <begin position="20"/>
        <end position="29"/>
    </location>
</feature>
<dbReference type="AlphaFoldDB" id="A0A1T4PPZ8"/>
<dbReference type="Pfam" id="PF03372">
    <property type="entry name" value="Exo_endo_phos"/>
    <property type="match status" value="1"/>
</dbReference>
<dbReference type="PANTHER" id="PTHR14859:SF15">
    <property type="entry name" value="ENDONUCLEASE_EXONUCLEASE_PHOSPHATASE DOMAIN-CONTAINING PROTEIN"/>
    <property type="match status" value="1"/>
</dbReference>
<dbReference type="PANTHER" id="PTHR14859">
    <property type="entry name" value="CALCOFLUOR WHITE HYPERSENSITIVE PROTEIN PRECURSOR"/>
    <property type="match status" value="1"/>
</dbReference>
<keyword evidence="3" id="KW-0269">Exonuclease</keyword>
<evidence type="ECO:0000313" key="4">
    <source>
        <dbReference type="Proteomes" id="UP000190135"/>
    </source>
</evidence>
<name>A0A1T4PPZ8_9HYPH</name>
<proteinExistence type="predicted"/>
<dbReference type="OrthoDB" id="9813425at2"/>
<dbReference type="InterPro" id="IPR005135">
    <property type="entry name" value="Endo/exonuclease/phosphatase"/>
</dbReference>
<dbReference type="InterPro" id="IPR051916">
    <property type="entry name" value="GPI-anchor_lipid_remodeler"/>
</dbReference>
<sequence>MKVIPGESSSGGLAAPEEPSPSNFPATGTKELQNASASVRFVSYNIHSGIGADRRHDVSRIARALDECDAAVVALQEVDVGRRRTDFAHQANHIGQELGMHVHFHPALEIEDEDYGDAILTKMPSRLMKAGLLPGLKHRPRLEPRGAIWVEIEIGGQAIQVINTHLGLNRRERMAQVEELLGERWLGSPLCRDPVVLLGDFNALPRSTVFARLAGALTDARRTAPEGRSPATFPSRFPLLRLDHVFTRGAVTVRSLAVPRTPLTRAASDHLPLVVELEFDPGTKTSTHVPDRRPA</sequence>
<organism evidence="3 4">
    <name type="scientific">Consotaella salsifontis</name>
    <dbReference type="NCBI Taxonomy" id="1365950"/>
    <lineage>
        <taxon>Bacteria</taxon>
        <taxon>Pseudomonadati</taxon>
        <taxon>Pseudomonadota</taxon>
        <taxon>Alphaproteobacteria</taxon>
        <taxon>Hyphomicrobiales</taxon>
        <taxon>Aurantimonadaceae</taxon>
        <taxon>Consotaella</taxon>
    </lineage>
</organism>
<gene>
    <name evidence="3" type="ORF">SAMN05428963_10493</name>
</gene>
<keyword evidence="4" id="KW-1185">Reference proteome</keyword>
<feature type="region of interest" description="Disordered" evidence="1">
    <location>
        <begin position="1"/>
        <end position="29"/>
    </location>
</feature>
<accession>A0A1T4PPZ8</accession>
<dbReference type="STRING" id="1365950.SAMN05428963_10493"/>
<protein>
    <submittedName>
        <fullName evidence="3">Metal-dependent hydrolase, endonuclease/exonuclease/phosphatase family</fullName>
    </submittedName>
</protein>
<keyword evidence="3" id="KW-0378">Hydrolase</keyword>